<dbReference type="EMBL" id="RDQH01000333">
    <property type="protein sequence ID" value="RXH93027.1"/>
    <property type="molecule type" value="Genomic_DNA"/>
</dbReference>
<proteinExistence type="inferred from homology"/>
<dbReference type="AlphaFoldDB" id="A0A498JDX5"/>
<dbReference type="Pfam" id="PF13812">
    <property type="entry name" value="PPR_3"/>
    <property type="match status" value="1"/>
</dbReference>
<organism evidence="4 5">
    <name type="scientific">Malus domestica</name>
    <name type="common">Apple</name>
    <name type="synonym">Pyrus malus</name>
    <dbReference type="NCBI Taxonomy" id="3750"/>
    <lineage>
        <taxon>Eukaryota</taxon>
        <taxon>Viridiplantae</taxon>
        <taxon>Streptophyta</taxon>
        <taxon>Embryophyta</taxon>
        <taxon>Tracheophyta</taxon>
        <taxon>Spermatophyta</taxon>
        <taxon>Magnoliopsida</taxon>
        <taxon>eudicotyledons</taxon>
        <taxon>Gunneridae</taxon>
        <taxon>Pentapetalae</taxon>
        <taxon>rosids</taxon>
        <taxon>fabids</taxon>
        <taxon>Rosales</taxon>
        <taxon>Rosaceae</taxon>
        <taxon>Amygdaloideae</taxon>
        <taxon>Maleae</taxon>
        <taxon>Malus</taxon>
    </lineage>
</organism>
<evidence type="ECO:0000256" key="2">
    <source>
        <dbReference type="ARBA" id="ARBA00022737"/>
    </source>
</evidence>
<dbReference type="InterPro" id="IPR002885">
    <property type="entry name" value="PPR_rpt"/>
</dbReference>
<feature type="repeat" description="PPR" evidence="3">
    <location>
        <begin position="270"/>
        <end position="304"/>
    </location>
</feature>
<sequence>MSTVTFRTTSWQDCGDWFAPSLVDLKEALWPIAICRSISVKRDDALDLGSEGGTRMPCLLWRGLMGEEGLPPLVVLEGLVTSYGQGCGGSSPAVFDALVRACTRFRAMDGAYEVIKKLRLDWLLIHASKNFLNHLIKLNEIDRFWKMYKEMLSYGYVEDVNTFNLVIYALCKECKLLEAMSEYYQMLKSGIWPSVVTFNMILNGPGACRMGDMELALKVLRKMGVMSEDCVTANSVTYNNCIINGFCKISGLPVAEEIHAEMAEAGVEPNLRTCATLVDGYAKQGHLELALRLCDGMVERGLAPNPVVYNSIIHRLHMEGDTEEAFSLLSDSDMIDRHICSDQFTYSISSRGSLEVGL</sequence>
<dbReference type="PROSITE" id="PS51375">
    <property type="entry name" value="PPR"/>
    <property type="match status" value="3"/>
</dbReference>
<evidence type="ECO:0000256" key="3">
    <source>
        <dbReference type="PROSITE-ProRule" id="PRU00708"/>
    </source>
</evidence>
<keyword evidence="2" id="KW-0677">Repeat</keyword>
<feature type="repeat" description="PPR" evidence="3">
    <location>
        <begin position="235"/>
        <end position="269"/>
    </location>
</feature>
<dbReference type="Pfam" id="PF13041">
    <property type="entry name" value="PPR_2"/>
    <property type="match status" value="1"/>
</dbReference>
<reference evidence="4 5" key="1">
    <citation type="submission" date="2018-10" db="EMBL/GenBank/DDBJ databases">
        <title>A high-quality apple genome assembly.</title>
        <authorList>
            <person name="Hu J."/>
        </authorList>
    </citation>
    <scope>NUCLEOTIDE SEQUENCE [LARGE SCALE GENOMIC DNA]</scope>
    <source>
        <strain evidence="5">cv. HFTH1</strain>
        <tissue evidence="4">Young leaf</tissue>
    </source>
</reference>
<comment type="caution">
    <text evidence="4">The sequence shown here is derived from an EMBL/GenBank/DDBJ whole genome shotgun (WGS) entry which is preliminary data.</text>
</comment>
<dbReference type="NCBIfam" id="TIGR00756">
    <property type="entry name" value="PPR"/>
    <property type="match status" value="2"/>
</dbReference>
<evidence type="ECO:0000256" key="1">
    <source>
        <dbReference type="ARBA" id="ARBA00007626"/>
    </source>
</evidence>
<comment type="similarity">
    <text evidence="1">Belongs to the PPR family. P subfamily.</text>
</comment>
<dbReference type="Gene3D" id="1.25.40.10">
    <property type="entry name" value="Tetratricopeptide repeat domain"/>
    <property type="match status" value="2"/>
</dbReference>
<accession>A0A498JDX5</accession>
<dbReference type="Proteomes" id="UP000290289">
    <property type="component" value="Chromosome 7"/>
</dbReference>
<keyword evidence="5" id="KW-1185">Reference proteome</keyword>
<evidence type="ECO:0008006" key="6">
    <source>
        <dbReference type="Google" id="ProtNLM"/>
    </source>
</evidence>
<dbReference type="InterPro" id="IPR011990">
    <property type="entry name" value="TPR-like_helical_dom_sf"/>
</dbReference>
<feature type="repeat" description="PPR" evidence="3">
    <location>
        <begin position="159"/>
        <end position="193"/>
    </location>
</feature>
<dbReference type="PANTHER" id="PTHR47941">
    <property type="entry name" value="PENTATRICOPEPTIDE REPEAT-CONTAINING PROTEIN 3, MITOCHONDRIAL"/>
    <property type="match status" value="1"/>
</dbReference>
<evidence type="ECO:0000313" key="4">
    <source>
        <dbReference type="EMBL" id="RXH93027.1"/>
    </source>
</evidence>
<gene>
    <name evidence="4" type="ORF">DVH24_013603</name>
</gene>
<name>A0A498JDX5_MALDO</name>
<dbReference type="Pfam" id="PF01535">
    <property type="entry name" value="PPR"/>
    <property type="match status" value="1"/>
</dbReference>
<protein>
    <recommendedName>
        <fullName evidence="6">Pentacotripeptide-repeat region of PRORP domain-containing protein</fullName>
    </recommendedName>
</protein>
<evidence type="ECO:0000313" key="5">
    <source>
        <dbReference type="Proteomes" id="UP000290289"/>
    </source>
</evidence>